<proteinExistence type="predicted"/>
<dbReference type="PROSITE" id="PS00198">
    <property type="entry name" value="4FE4S_FER_1"/>
    <property type="match status" value="1"/>
</dbReference>
<evidence type="ECO:0000256" key="2">
    <source>
        <dbReference type="ARBA" id="ARBA00023004"/>
    </source>
</evidence>
<evidence type="ECO:0000313" key="6">
    <source>
        <dbReference type="Proteomes" id="UP000177025"/>
    </source>
</evidence>
<evidence type="ECO:0000259" key="4">
    <source>
        <dbReference type="PROSITE" id="PS51379"/>
    </source>
</evidence>
<dbReference type="AlphaFoldDB" id="A0A1F4UBY7"/>
<evidence type="ECO:0000256" key="3">
    <source>
        <dbReference type="ARBA" id="ARBA00023014"/>
    </source>
</evidence>
<keyword evidence="3" id="KW-0411">Iron-sulfur</keyword>
<keyword evidence="2" id="KW-0408">Iron</keyword>
<dbReference type="Gene3D" id="3.30.70.20">
    <property type="match status" value="1"/>
</dbReference>
<sequence>MPEVKILKDICKGCGLCCDNVCPENILIISADTINSNGYHPAMVTDQEKCKGCGFCYMICPEPAIEVYK</sequence>
<feature type="domain" description="4Fe-4S ferredoxin-type" evidence="4">
    <location>
        <begin position="2"/>
        <end position="32"/>
    </location>
</feature>
<dbReference type="InterPro" id="IPR017900">
    <property type="entry name" value="4Fe4S_Fe_S_CS"/>
</dbReference>
<name>A0A1F4UBY7_UNCW3</name>
<accession>A0A1F4UBY7</accession>
<feature type="domain" description="4Fe-4S ferredoxin-type" evidence="4">
    <location>
        <begin position="41"/>
        <end position="69"/>
    </location>
</feature>
<gene>
    <name evidence="5" type="ORF">A2Y85_01625</name>
</gene>
<reference evidence="5 6" key="1">
    <citation type="journal article" date="2016" name="Nat. Commun.">
        <title>Thousands of microbial genomes shed light on interconnected biogeochemical processes in an aquifer system.</title>
        <authorList>
            <person name="Anantharaman K."/>
            <person name="Brown C.T."/>
            <person name="Hug L.A."/>
            <person name="Sharon I."/>
            <person name="Castelle C.J."/>
            <person name="Probst A.J."/>
            <person name="Thomas B.C."/>
            <person name="Singh A."/>
            <person name="Wilkins M.J."/>
            <person name="Karaoz U."/>
            <person name="Brodie E.L."/>
            <person name="Williams K.H."/>
            <person name="Hubbard S.S."/>
            <person name="Banfield J.F."/>
        </authorList>
    </citation>
    <scope>NUCLEOTIDE SEQUENCE [LARGE SCALE GENOMIC DNA]</scope>
</reference>
<dbReference type="Pfam" id="PF00037">
    <property type="entry name" value="Fer4"/>
    <property type="match status" value="1"/>
</dbReference>
<dbReference type="GO" id="GO:0051536">
    <property type="term" value="F:iron-sulfur cluster binding"/>
    <property type="evidence" value="ECO:0007669"/>
    <property type="project" value="UniProtKB-KW"/>
</dbReference>
<dbReference type="SUPFAM" id="SSF54862">
    <property type="entry name" value="4Fe-4S ferredoxins"/>
    <property type="match status" value="1"/>
</dbReference>
<dbReference type="GO" id="GO:0046872">
    <property type="term" value="F:metal ion binding"/>
    <property type="evidence" value="ECO:0007669"/>
    <property type="project" value="UniProtKB-KW"/>
</dbReference>
<evidence type="ECO:0000313" key="5">
    <source>
        <dbReference type="EMBL" id="OGC42437.1"/>
    </source>
</evidence>
<dbReference type="EMBL" id="MEUM01000066">
    <property type="protein sequence ID" value="OGC42437.1"/>
    <property type="molecule type" value="Genomic_DNA"/>
</dbReference>
<dbReference type="InterPro" id="IPR017896">
    <property type="entry name" value="4Fe4S_Fe-S-bd"/>
</dbReference>
<dbReference type="PROSITE" id="PS51379">
    <property type="entry name" value="4FE4S_FER_2"/>
    <property type="match status" value="2"/>
</dbReference>
<organism evidence="5 6">
    <name type="scientific">candidate division WOR-3 bacterium RBG_13_43_14</name>
    <dbReference type="NCBI Taxonomy" id="1802590"/>
    <lineage>
        <taxon>Bacteria</taxon>
        <taxon>Bacteria division WOR-3</taxon>
    </lineage>
</organism>
<protein>
    <recommendedName>
        <fullName evidence="4">4Fe-4S ferredoxin-type domain-containing protein</fullName>
    </recommendedName>
</protein>
<keyword evidence="1" id="KW-0479">Metal-binding</keyword>
<evidence type="ECO:0000256" key="1">
    <source>
        <dbReference type="ARBA" id="ARBA00022723"/>
    </source>
</evidence>
<dbReference type="Proteomes" id="UP000177025">
    <property type="component" value="Unassembled WGS sequence"/>
</dbReference>
<comment type="caution">
    <text evidence="5">The sequence shown here is derived from an EMBL/GenBank/DDBJ whole genome shotgun (WGS) entry which is preliminary data.</text>
</comment>